<keyword evidence="4" id="KW-1185">Reference proteome</keyword>
<feature type="non-terminal residue" evidence="3">
    <location>
        <position position="120"/>
    </location>
</feature>
<organism evidence="3 4">
    <name type="scientific">Fusarium oligoseptatum</name>
    <dbReference type="NCBI Taxonomy" id="2604345"/>
    <lineage>
        <taxon>Eukaryota</taxon>
        <taxon>Fungi</taxon>
        <taxon>Dikarya</taxon>
        <taxon>Ascomycota</taxon>
        <taxon>Pezizomycotina</taxon>
        <taxon>Sordariomycetes</taxon>
        <taxon>Hypocreomycetidae</taxon>
        <taxon>Hypocreales</taxon>
        <taxon>Nectriaceae</taxon>
        <taxon>Fusarium</taxon>
        <taxon>Fusarium solani species complex</taxon>
    </lineage>
</organism>
<comment type="caution">
    <text evidence="3">The sequence shown here is derived from an EMBL/GenBank/DDBJ whole genome shotgun (WGS) entry which is preliminary data.</text>
</comment>
<evidence type="ECO:0000259" key="2">
    <source>
        <dbReference type="Pfam" id="PF14420"/>
    </source>
</evidence>
<dbReference type="EMBL" id="NKCK01000661">
    <property type="protein sequence ID" value="RSL78843.1"/>
    <property type="molecule type" value="Genomic_DNA"/>
</dbReference>
<dbReference type="PANTHER" id="PTHR38788:SF3">
    <property type="entry name" value="CLR5 DOMAIN-CONTAINING PROTEIN"/>
    <property type="match status" value="1"/>
</dbReference>
<dbReference type="AlphaFoldDB" id="A0A428RMV8"/>
<feature type="compositionally biased region" description="Polar residues" evidence="1">
    <location>
        <begin position="82"/>
        <end position="104"/>
    </location>
</feature>
<evidence type="ECO:0000313" key="3">
    <source>
        <dbReference type="EMBL" id="RSL78843.1"/>
    </source>
</evidence>
<accession>A0A428RMV8</accession>
<feature type="region of interest" description="Disordered" evidence="1">
    <location>
        <begin position="62"/>
        <end position="120"/>
    </location>
</feature>
<dbReference type="InterPro" id="IPR025676">
    <property type="entry name" value="Clr5_dom"/>
</dbReference>
<dbReference type="Pfam" id="PF14420">
    <property type="entry name" value="Clr5"/>
    <property type="match status" value="1"/>
</dbReference>
<dbReference type="STRING" id="1325735.A0A428RMV8"/>
<feature type="domain" description="Clr5" evidence="2">
    <location>
        <begin position="4"/>
        <end position="55"/>
    </location>
</feature>
<sequence>MVAKSWNEHRGTITELYINQGRTLENVRDVMKTGYNFEASIRSYRQHFKIWEIGKYNCKKRQRRRLQSQGFTPPALPRSPALGNSSDTESSTAWSCASQRSLEQTPLPGIQQFPQYAPPL</sequence>
<evidence type="ECO:0000313" key="4">
    <source>
        <dbReference type="Proteomes" id="UP000287144"/>
    </source>
</evidence>
<protein>
    <recommendedName>
        <fullName evidence="2">Clr5 domain-containing protein</fullName>
    </recommendedName>
</protein>
<dbReference type="Proteomes" id="UP000287144">
    <property type="component" value="Unassembled WGS sequence"/>
</dbReference>
<gene>
    <name evidence="3" type="ORF">CEP52_017597</name>
</gene>
<proteinExistence type="predicted"/>
<evidence type="ECO:0000256" key="1">
    <source>
        <dbReference type="SAM" id="MobiDB-lite"/>
    </source>
</evidence>
<dbReference type="PANTHER" id="PTHR38788">
    <property type="entry name" value="CLR5 DOMAIN-CONTAINING PROTEIN"/>
    <property type="match status" value="1"/>
</dbReference>
<reference evidence="3 4" key="1">
    <citation type="submission" date="2017-06" db="EMBL/GenBank/DDBJ databases">
        <title>Comparative genomic analysis of Ambrosia Fusariam Clade fungi.</title>
        <authorList>
            <person name="Stajich J.E."/>
            <person name="Carrillo J."/>
            <person name="Kijimoto T."/>
            <person name="Eskalen A."/>
            <person name="O'Donnell K."/>
            <person name="Kasson M."/>
        </authorList>
    </citation>
    <scope>NUCLEOTIDE SEQUENCE [LARGE SCALE GENOMIC DNA]</scope>
    <source>
        <strain evidence="3 4">NRRL62579</strain>
    </source>
</reference>
<name>A0A428RMV8_9HYPO</name>